<evidence type="ECO:0000256" key="5">
    <source>
        <dbReference type="ARBA" id="ARBA00022840"/>
    </source>
</evidence>
<sequence length="422" mass="45968">MKIDNSPARGTRDLLPATVARRDHVLAAIVEIYHRFGYRRIETPALENLDRLTSGQGGENEKLLFKIMRRGLPEETEPGTRVNDLADLALRYDLTVPLTRFYGANHATLPTPFRSLQYGPVWRAERPQKGRYRQFVQCDIDMIGEESVLAEAELIEATTQALAAVGLTGATVRVSDRRFVAALAQAAGLDEAVWPAFFIGLDKLDKIGWDGVRSELEAKGLPADKVGDALERIQKLRELPATSIADALADAVPTLAEDVIADLATTTASLAEASAVSWEFDPTLVRGMGYYTGQIFEVMHPGMNSSIAGGGRYDKLIGRSLGKDVPACGFSIGFERIVDLLGDAPAEDSVAVLFEKDVPAARAMAVARELRREGRTATVLGRRGKFGAQLGRLEEWGFTSFVHLRADAEPGAPLEQRPLGAR</sequence>
<feature type="binding site" evidence="9">
    <location>
        <position position="141"/>
    </location>
    <ligand>
        <name>L-histidine</name>
        <dbReference type="ChEBI" id="CHEBI:57595"/>
    </ligand>
</feature>
<comment type="similarity">
    <text evidence="1">Belongs to the class-II aminoacyl-tRNA synthetase family.</text>
</comment>
<dbReference type="PANTHER" id="PTHR11476:SF7">
    <property type="entry name" value="HISTIDINE--TRNA LIGASE"/>
    <property type="match status" value="1"/>
</dbReference>
<dbReference type="CDD" id="cd00773">
    <property type="entry name" value="HisRS-like_core"/>
    <property type="match status" value="1"/>
</dbReference>
<feature type="binding site" evidence="9">
    <location>
        <position position="286"/>
    </location>
    <ligand>
        <name>L-histidine</name>
        <dbReference type="ChEBI" id="CHEBI:57595"/>
    </ligand>
</feature>
<feature type="domain" description="Aminoacyl-transfer RNA synthetases class-II family profile" evidence="10">
    <location>
        <begin position="1"/>
        <end position="359"/>
    </location>
</feature>
<dbReference type="RefSeq" id="WP_030428516.1">
    <property type="nucleotide sequence ID" value="NZ_JOEF01000004.1"/>
</dbReference>
<keyword evidence="11" id="KW-0030">Aminoacyl-tRNA synthetase</keyword>
<dbReference type="PIRSF" id="PIRSF001549">
    <property type="entry name" value="His-tRNA_synth"/>
    <property type="match status" value="1"/>
</dbReference>
<protein>
    <recommendedName>
        <fullName evidence="3 8">Histidine--tRNA ligase</fullName>
        <ecNumber evidence="3 8">6.1.1.21</ecNumber>
    </recommendedName>
</protein>
<evidence type="ECO:0000313" key="11">
    <source>
        <dbReference type="EMBL" id="SDN63836.1"/>
    </source>
</evidence>
<evidence type="ECO:0000256" key="8">
    <source>
        <dbReference type="NCBIfam" id="TIGR00442"/>
    </source>
</evidence>
<organism evidence="11 12">
    <name type="scientific">Allokutzneria albata</name>
    <name type="common">Kibdelosporangium albatum</name>
    <dbReference type="NCBI Taxonomy" id="211114"/>
    <lineage>
        <taxon>Bacteria</taxon>
        <taxon>Bacillati</taxon>
        <taxon>Actinomycetota</taxon>
        <taxon>Actinomycetes</taxon>
        <taxon>Pseudonocardiales</taxon>
        <taxon>Pseudonocardiaceae</taxon>
        <taxon>Allokutzneria</taxon>
    </lineage>
</organism>
<comment type="subunit">
    <text evidence="2">Homodimer.</text>
</comment>
<dbReference type="AlphaFoldDB" id="A0A1H0D1C2"/>
<keyword evidence="11" id="KW-0436">Ligase</keyword>
<dbReference type="GO" id="GO:0004821">
    <property type="term" value="F:histidine-tRNA ligase activity"/>
    <property type="evidence" value="ECO:0007669"/>
    <property type="project" value="UniProtKB-UniRule"/>
</dbReference>
<gene>
    <name evidence="11" type="ORF">SAMN04489726_7529</name>
</gene>
<dbReference type="GO" id="GO:0005737">
    <property type="term" value="C:cytoplasm"/>
    <property type="evidence" value="ECO:0007669"/>
    <property type="project" value="UniProtKB-UniRule"/>
</dbReference>
<dbReference type="InterPro" id="IPR006195">
    <property type="entry name" value="aa-tRNA-synth_II"/>
</dbReference>
<dbReference type="Gene3D" id="3.30.930.10">
    <property type="entry name" value="Bira Bifunctional Protein, Domain 2"/>
    <property type="match status" value="1"/>
</dbReference>
<evidence type="ECO:0000259" key="10">
    <source>
        <dbReference type="PROSITE" id="PS50862"/>
    </source>
</evidence>
<evidence type="ECO:0000256" key="6">
    <source>
        <dbReference type="ARBA" id="ARBA00022917"/>
    </source>
</evidence>
<dbReference type="Proteomes" id="UP000183376">
    <property type="component" value="Chromosome I"/>
</dbReference>
<keyword evidence="5" id="KW-0067">ATP-binding</keyword>
<dbReference type="Pfam" id="PF13393">
    <property type="entry name" value="tRNA-synt_His"/>
    <property type="match status" value="1"/>
</dbReference>
<evidence type="ECO:0000256" key="9">
    <source>
        <dbReference type="PIRSR" id="PIRSR001549-1"/>
    </source>
</evidence>
<dbReference type="EMBL" id="LT629701">
    <property type="protein sequence ID" value="SDN63836.1"/>
    <property type="molecule type" value="Genomic_DNA"/>
</dbReference>
<keyword evidence="12" id="KW-1185">Reference proteome</keyword>
<dbReference type="InterPro" id="IPR041715">
    <property type="entry name" value="HisRS-like_core"/>
</dbReference>
<dbReference type="PANTHER" id="PTHR11476">
    <property type="entry name" value="HISTIDYL-TRNA SYNTHETASE"/>
    <property type="match status" value="1"/>
</dbReference>
<evidence type="ECO:0000256" key="3">
    <source>
        <dbReference type="ARBA" id="ARBA00012815"/>
    </source>
</evidence>
<dbReference type="InterPro" id="IPR004516">
    <property type="entry name" value="HisRS/HisZ"/>
</dbReference>
<dbReference type="NCBIfam" id="TIGR00442">
    <property type="entry name" value="hisS"/>
    <property type="match status" value="1"/>
</dbReference>
<feature type="binding site" evidence="9">
    <location>
        <begin position="93"/>
        <end position="95"/>
    </location>
    <ligand>
        <name>L-histidine</name>
        <dbReference type="ChEBI" id="CHEBI:57595"/>
    </ligand>
</feature>
<reference evidence="11 12" key="1">
    <citation type="submission" date="2016-10" db="EMBL/GenBank/DDBJ databases">
        <authorList>
            <person name="de Groot N.N."/>
        </authorList>
    </citation>
    <scope>NUCLEOTIDE SEQUENCE [LARGE SCALE GENOMIC DNA]</scope>
    <source>
        <strain evidence="11 12">DSM 44149</strain>
    </source>
</reference>
<evidence type="ECO:0000313" key="12">
    <source>
        <dbReference type="Proteomes" id="UP000183376"/>
    </source>
</evidence>
<dbReference type="EC" id="6.1.1.21" evidence="3 8"/>
<comment type="catalytic activity">
    <reaction evidence="7">
        <text>tRNA(His) + L-histidine + ATP = L-histidyl-tRNA(His) + AMP + diphosphate + H(+)</text>
        <dbReference type="Rhea" id="RHEA:17313"/>
        <dbReference type="Rhea" id="RHEA-COMP:9665"/>
        <dbReference type="Rhea" id="RHEA-COMP:9689"/>
        <dbReference type="ChEBI" id="CHEBI:15378"/>
        <dbReference type="ChEBI" id="CHEBI:30616"/>
        <dbReference type="ChEBI" id="CHEBI:33019"/>
        <dbReference type="ChEBI" id="CHEBI:57595"/>
        <dbReference type="ChEBI" id="CHEBI:78442"/>
        <dbReference type="ChEBI" id="CHEBI:78527"/>
        <dbReference type="ChEBI" id="CHEBI:456215"/>
        <dbReference type="EC" id="6.1.1.21"/>
    </reaction>
</comment>
<proteinExistence type="inferred from homology"/>
<dbReference type="PROSITE" id="PS50862">
    <property type="entry name" value="AA_TRNA_LIGASE_II"/>
    <property type="match status" value="1"/>
</dbReference>
<evidence type="ECO:0000256" key="2">
    <source>
        <dbReference type="ARBA" id="ARBA00011738"/>
    </source>
</evidence>
<accession>A0A1H0D1C2</accession>
<dbReference type="GO" id="GO:0006427">
    <property type="term" value="P:histidyl-tRNA aminoacylation"/>
    <property type="evidence" value="ECO:0007669"/>
    <property type="project" value="UniProtKB-UniRule"/>
</dbReference>
<name>A0A1H0D1C2_ALLAB</name>
<dbReference type="eggNOG" id="COG0124">
    <property type="taxonomic scope" value="Bacteria"/>
</dbReference>
<keyword evidence="4" id="KW-0547">Nucleotide-binding</keyword>
<evidence type="ECO:0000256" key="1">
    <source>
        <dbReference type="ARBA" id="ARBA00008226"/>
    </source>
</evidence>
<dbReference type="STRING" id="211114.SAMN04489726_7529"/>
<dbReference type="InterPro" id="IPR045864">
    <property type="entry name" value="aa-tRNA-synth_II/BPL/LPL"/>
</dbReference>
<evidence type="ECO:0000256" key="4">
    <source>
        <dbReference type="ARBA" id="ARBA00022741"/>
    </source>
</evidence>
<dbReference type="SUPFAM" id="SSF55681">
    <property type="entry name" value="Class II aaRS and biotin synthetases"/>
    <property type="match status" value="1"/>
</dbReference>
<feature type="binding site" evidence="9">
    <location>
        <position position="137"/>
    </location>
    <ligand>
        <name>L-histidine</name>
        <dbReference type="ChEBI" id="CHEBI:57595"/>
    </ligand>
</feature>
<dbReference type="GO" id="GO:0005524">
    <property type="term" value="F:ATP binding"/>
    <property type="evidence" value="ECO:0007669"/>
    <property type="project" value="UniProtKB-KW"/>
</dbReference>
<feature type="binding site" evidence="9">
    <location>
        <position position="123"/>
    </location>
    <ligand>
        <name>L-histidine</name>
        <dbReference type="ChEBI" id="CHEBI:57595"/>
    </ligand>
</feature>
<evidence type="ECO:0000256" key="7">
    <source>
        <dbReference type="ARBA" id="ARBA00047639"/>
    </source>
</evidence>
<dbReference type="OrthoDB" id="9800814at2"/>
<dbReference type="InterPro" id="IPR015807">
    <property type="entry name" value="His-tRNA-ligase"/>
</dbReference>
<keyword evidence="6" id="KW-0648">Protein biosynthesis</keyword>
<feature type="binding site" evidence="9">
    <location>
        <begin position="290"/>
        <end position="291"/>
    </location>
    <ligand>
        <name>L-histidine</name>
        <dbReference type="ChEBI" id="CHEBI:57595"/>
    </ligand>
</feature>